<evidence type="ECO:0000313" key="2">
    <source>
        <dbReference type="Proteomes" id="UP001569428"/>
    </source>
</evidence>
<dbReference type="Proteomes" id="UP001569428">
    <property type="component" value="Unassembled WGS sequence"/>
</dbReference>
<comment type="caution">
    <text evidence="1">The sequence shown here is derived from an EMBL/GenBank/DDBJ whole genome shotgun (WGS) entry which is preliminary data.</text>
</comment>
<name>A0ABV4NWN1_9GAMM</name>
<proteinExistence type="predicted"/>
<sequence length="46" mass="5452">MKKIKQPDSRLLRRMQQIEKLDAATKRQVIQVIDTFIENAKLKKQA</sequence>
<reference evidence="1 2" key="1">
    <citation type="submission" date="2024-08" db="EMBL/GenBank/DDBJ databases">
        <authorList>
            <person name="Ishaq N."/>
        </authorList>
    </citation>
    <scope>NUCLEOTIDE SEQUENCE [LARGE SCALE GENOMIC DNA]</scope>
    <source>
        <strain evidence="1 2">DSM 18651</strain>
    </source>
</reference>
<keyword evidence="2" id="KW-1185">Reference proteome</keyword>
<protein>
    <submittedName>
        <fullName evidence="1">Uncharacterized protein</fullName>
    </submittedName>
</protein>
<accession>A0ABV4NWN1</accession>
<organism evidence="1 2">
    <name type="scientific">Microbulbifer epialgicus</name>
    <dbReference type="NCBI Taxonomy" id="393907"/>
    <lineage>
        <taxon>Bacteria</taxon>
        <taxon>Pseudomonadati</taxon>
        <taxon>Pseudomonadota</taxon>
        <taxon>Gammaproteobacteria</taxon>
        <taxon>Cellvibrionales</taxon>
        <taxon>Microbulbiferaceae</taxon>
        <taxon>Microbulbifer</taxon>
    </lineage>
</organism>
<dbReference type="EMBL" id="JBGMEK010000008">
    <property type="protein sequence ID" value="MFA0810366.1"/>
    <property type="molecule type" value="Genomic_DNA"/>
</dbReference>
<evidence type="ECO:0000313" key="1">
    <source>
        <dbReference type="EMBL" id="MFA0810366.1"/>
    </source>
</evidence>
<gene>
    <name evidence="1" type="ORF">ACCI49_05480</name>
</gene>
<dbReference type="RefSeq" id="WP_226643980.1">
    <property type="nucleotide sequence ID" value="NZ_JBGMEK010000008.1"/>
</dbReference>